<proteinExistence type="inferred from homology"/>
<keyword evidence="7" id="KW-1185">Reference proteome</keyword>
<evidence type="ECO:0000256" key="1">
    <source>
        <dbReference type="ARBA" id="ARBA00009191"/>
    </source>
</evidence>
<comment type="similarity">
    <text evidence="1">Belongs to the strictosidine synthase family.</text>
</comment>
<dbReference type="Proteomes" id="UP001642540">
    <property type="component" value="Unassembled WGS sequence"/>
</dbReference>
<dbReference type="PANTHER" id="PTHR10426">
    <property type="entry name" value="STRICTOSIDINE SYNTHASE-RELATED"/>
    <property type="match status" value="1"/>
</dbReference>
<accession>A0ABP1QU15</accession>
<evidence type="ECO:0000313" key="6">
    <source>
        <dbReference type="EMBL" id="CAL8111727.1"/>
    </source>
</evidence>
<dbReference type="InterPro" id="IPR018119">
    <property type="entry name" value="Strictosidine_synth_cons-reg"/>
</dbReference>
<dbReference type="Gene3D" id="2.120.10.30">
    <property type="entry name" value="TolB, C-terminal domain"/>
    <property type="match status" value="1"/>
</dbReference>
<evidence type="ECO:0000313" key="7">
    <source>
        <dbReference type="Proteomes" id="UP001642540"/>
    </source>
</evidence>
<keyword evidence="2" id="KW-0597">Phosphoprotein</keyword>
<gene>
    <name evidence="6" type="ORF">ODALV1_LOCUS15303</name>
</gene>
<protein>
    <recommendedName>
        <fullName evidence="5">Strictosidine synthase conserved region domain-containing protein</fullName>
    </recommendedName>
</protein>
<dbReference type="Pfam" id="PF20067">
    <property type="entry name" value="SSL_N"/>
    <property type="match status" value="1"/>
</dbReference>
<sequence>MGLLYNGFKIGILVFTTVFLAPGLPPHYEFVSFSLEPPLDLEGVLAPNNILDNAKAVKLDSPIAGPESVAIRGDEVFTGLLDGSLVKIKNGKVTKITSLGKGCDEEGVMHCGRIAGVRFDSQGKLLVADAVNGIYSIDADSGKAEKLVGMDVPIEGTLPRFPDDLDIDQNGNIYWSDASTIAGVDQLVLEAFAGPTGRLVKYSTKTKESTVLLSKLHFPNGVQLSLDQQSVLVTETMRARVMRYYIQGKNQGQSDIFVDNLPGLPDNIRPNGRGGYFIVLASPRIPSEFSALDVAGNWPLTRRFIVRLHYFLVKTLEEIEKLLPNIVFKEWIAWIKGFGILGDLEKTPFKTIIIETDKDGKIIGSLQNEKGPITRLSEISVGKEWTYFGSPSLKHLYRMKTSDLKK</sequence>
<dbReference type="InterPro" id="IPR011042">
    <property type="entry name" value="6-blade_b-propeller_TolB-like"/>
</dbReference>
<feature type="chain" id="PRO_5047320785" description="Strictosidine synthase conserved region domain-containing protein" evidence="4">
    <location>
        <begin position="24"/>
        <end position="406"/>
    </location>
</feature>
<dbReference type="Pfam" id="PF03088">
    <property type="entry name" value="Str_synth"/>
    <property type="match status" value="1"/>
</dbReference>
<evidence type="ECO:0000259" key="5">
    <source>
        <dbReference type="Pfam" id="PF03088"/>
    </source>
</evidence>
<name>A0ABP1QU15_9HEXA</name>
<keyword evidence="3" id="KW-0325">Glycoprotein</keyword>
<dbReference type="EMBL" id="CAXLJM020000046">
    <property type="protein sequence ID" value="CAL8111727.1"/>
    <property type="molecule type" value="Genomic_DNA"/>
</dbReference>
<reference evidence="6 7" key="1">
    <citation type="submission" date="2024-08" db="EMBL/GenBank/DDBJ databases">
        <authorList>
            <person name="Cucini C."/>
            <person name="Frati F."/>
        </authorList>
    </citation>
    <scope>NUCLEOTIDE SEQUENCE [LARGE SCALE GENOMIC DNA]</scope>
</reference>
<organism evidence="6 7">
    <name type="scientific">Orchesella dallaii</name>
    <dbReference type="NCBI Taxonomy" id="48710"/>
    <lineage>
        <taxon>Eukaryota</taxon>
        <taxon>Metazoa</taxon>
        <taxon>Ecdysozoa</taxon>
        <taxon>Arthropoda</taxon>
        <taxon>Hexapoda</taxon>
        <taxon>Collembola</taxon>
        <taxon>Entomobryomorpha</taxon>
        <taxon>Entomobryoidea</taxon>
        <taxon>Orchesellidae</taxon>
        <taxon>Orchesellinae</taxon>
        <taxon>Orchesella</taxon>
    </lineage>
</organism>
<feature type="signal peptide" evidence="4">
    <location>
        <begin position="1"/>
        <end position="23"/>
    </location>
</feature>
<evidence type="ECO:0000256" key="3">
    <source>
        <dbReference type="ARBA" id="ARBA00023180"/>
    </source>
</evidence>
<comment type="caution">
    <text evidence="6">The sequence shown here is derived from an EMBL/GenBank/DDBJ whole genome shotgun (WGS) entry which is preliminary data.</text>
</comment>
<dbReference type="PANTHER" id="PTHR10426:SF88">
    <property type="entry name" value="ADIPOCYTE PLASMA MEMBRANE-ASSOCIATED PROTEIN HEMOMUCIN-RELATED"/>
    <property type="match status" value="1"/>
</dbReference>
<feature type="domain" description="Strictosidine synthase conserved region" evidence="5">
    <location>
        <begin position="163"/>
        <end position="248"/>
    </location>
</feature>
<keyword evidence="4" id="KW-0732">Signal</keyword>
<dbReference type="SUPFAM" id="SSF63829">
    <property type="entry name" value="Calcium-dependent phosphotriesterase"/>
    <property type="match status" value="1"/>
</dbReference>
<evidence type="ECO:0000256" key="4">
    <source>
        <dbReference type="SAM" id="SignalP"/>
    </source>
</evidence>
<evidence type="ECO:0000256" key="2">
    <source>
        <dbReference type="ARBA" id="ARBA00022553"/>
    </source>
</evidence>